<feature type="transmembrane region" description="Helical" evidence="1">
    <location>
        <begin position="164"/>
        <end position="183"/>
    </location>
</feature>
<feature type="transmembrane region" description="Helical" evidence="1">
    <location>
        <begin position="22"/>
        <end position="40"/>
    </location>
</feature>
<keyword evidence="6" id="KW-1185">Reference proteome</keyword>
<organism evidence="4 5">
    <name type="scientific">Cellulomonas oligotrophica</name>
    <dbReference type="NCBI Taxonomy" id="931536"/>
    <lineage>
        <taxon>Bacteria</taxon>
        <taxon>Bacillati</taxon>
        <taxon>Actinomycetota</taxon>
        <taxon>Actinomycetes</taxon>
        <taxon>Micrococcales</taxon>
        <taxon>Cellulomonadaceae</taxon>
        <taxon>Cellulomonas</taxon>
    </lineage>
</organism>
<dbReference type="GO" id="GO:1902201">
    <property type="term" value="P:negative regulation of bacterial-type flagellum-dependent cell motility"/>
    <property type="evidence" value="ECO:0007669"/>
    <property type="project" value="TreeGrafter"/>
</dbReference>
<dbReference type="RefSeq" id="WP_140457531.1">
    <property type="nucleotide sequence ID" value="NZ_BAABFI010000018.1"/>
</dbReference>
<evidence type="ECO:0000259" key="2">
    <source>
        <dbReference type="PROSITE" id="PS50887"/>
    </source>
</evidence>
<dbReference type="EMBL" id="JACCBK010000001">
    <property type="protein sequence ID" value="NYD85780.1"/>
    <property type="molecule type" value="Genomic_DNA"/>
</dbReference>
<evidence type="ECO:0000313" key="3">
    <source>
        <dbReference type="EMBL" id="GIG31214.1"/>
    </source>
</evidence>
<dbReference type="InterPro" id="IPR043128">
    <property type="entry name" value="Rev_trsase/Diguanyl_cyclase"/>
</dbReference>
<dbReference type="InterPro" id="IPR050469">
    <property type="entry name" value="Diguanylate_Cyclase"/>
</dbReference>
<keyword evidence="1" id="KW-0472">Membrane</keyword>
<feature type="transmembrane region" description="Helical" evidence="1">
    <location>
        <begin position="46"/>
        <end position="67"/>
    </location>
</feature>
<dbReference type="PANTHER" id="PTHR45138">
    <property type="entry name" value="REGULATORY COMPONENTS OF SENSORY TRANSDUCTION SYSTEM"/>
    <property type="match status" value="1"/>
</dbReference>
<reference evidence="4 5" key="1">
    <citation type="submission" date="2020-07" db="EMBL/GenBank/DDBJ databases">
        <title>Sequencing the genomes of 1000 actinobacteria strains.</title>
        <authorList>
            <person name="Klenk H.-P."/>
        </authorList>
    </citation>
    <scope>NUCLEOTIDE SEQUENCE [LARGE SCALE GENOMIC DNA]</scope>
    <source>
        <strain evidence="4 5">DSM 24482</strain>
    </source>
</reference>
<dbReference type="GO" id="GO:0043709">
    <property type="term" value="P:cell adhesion involved in single-species biofilm formation"/>
    <property type="evidence" value="ECO:0007669"/>
    <property type="project" value="TreeGrafter"/>
</dbReference>
<dbReference type="PANTHER" id="PTHR45138:SF9">
    <property type="entry name" value="DIGUANYLATE CYCLASE DGCM-RELATED"/>
    <property type="match status" value="1"/>
</dbReference>
<protein>
    <submittedName>
        <fullName evidence="4">Diguanylate cyclase (GGDEF)-like protein</fullName>
    </submittedName>
</protein>
<feature type="domain" description="GGDEF" evidence="2">
    <location>
        <begin position="239"/>
        <end position="369"/>
    </location>
</feature>
<dbReference type="InterPro" id="IPR000160">
    <property type="entry name" value="GGDEF_dom"/>
</dbReference>
<dbReference type="FunFam" id="3.30.70.270:FF:000001">
    <property type="entry name" value="Diguanylate cyclase domain protein"/>
    <property type="match status" value="1"/>
</dbReference>
<accession>A0A7Y9FEF0</accession>
<dbReference type="GO" id="GO:0005886">
    <property type="term" value="C:plasma membrane"/>
    <property type="evidence" value="ECO:0007669"/>
    <property type="project" value="TreeGrafter"/>
</dbReference>
<sequence length="370" mass="40538">MTVDVLVTVGRGDDLSVLARRVLALGIVVCVPALVAVWVVEHEHDLWVRWGYPPLLVHLAVLTWVLLRRPRWVPAAVLGTLAVLETWWIVVAVARVAAAPDPLTAWAALFPMPLLGTGIVLVVAFLFQRTRAALVHGCVLLTVTTLALVLAFSTFPDGAEQVGWSVRFGVYMGVQLFLLLILARAKEHVVTARADAERAARAALRMRDMAYLDELTGIANRRRLLEELRHQSGLVGPDHPVSVVYFDLDHFKRVNDDHGHDVGDQALRAVADVAGRAVRDGDLLARVGGEEFVVVAPGADHGRAVQLAERLRQTVPHELGMTLGAVLTASFGVTELLPDEAPEDVLRRVDGLMYRAKDEGRDRVRSERLG</sequence>
<feature type="transmembrane region" description="Helical" evidence="1">
    <location>
        <begin position="103"/>
        <end position="127"/>
    </location>
</feature>
<evidence type="ECO:0000313" key="4">
    <source>
        <dbReference type="EMBL" id="NYD85780.1"/>
    </source>
</evidence>
<dbReference type="EMBL" id="BONN01000001">
    <property type="protein sequence ID" value="GIG31214.1"/>
    <property type="molecule type" value="Genomic_DNA"/>
</dbReference>
<comment type="caution">
    <text evidence="4">The sequence shown here is derived from an EMBL/GenBank/DDBJ whole genome shotgun (WGS) entry which is preliminary data.</text>
</comment>
<dbReference type="Pfam" id="PF00990">
    <property type="entry name" value="GGDEF"/>
    <property type="match status" value="1"/>
</dbReference>
<keyword evidence="1" id="KW-1133">Transmembrane helix</keyword>
<keyword evidence="1" id="KW-0812">Transmembrane</keyword>
<evidence type="ECO:0000256" key="1">
    <source>
        <dbReference type="SAM" id="Phobius"/>
    </source>
</evidence>
<dbReference type="CDD" id="cd01949">
    <property type="entry name" value="GGDEF"/>
    <property type="match status" value="1"/>
</dbReference>
<dbReference type="SMART" id="SM00267">
    <property type="entry name" value="GGDEF"/>
    <property type="match status" value="1"/>
</dbReference>
<name>A0A7Y9FEF0_9CELL</name>
<dbReference type="Proteomes" id="UP000577956">
    <property type="component" value="Unassembled WGS sequence"/>
</dbReference>
<dbReference type="AlphaFoldDB" id="A0A7Y9FEF0"/>
<reference evidence="3 6" key="2">
    <citation type="submission" date="2021-01" db="EMBL/GenBank/DDBJ databases">
        <title>Whole genome shotgun sequence of Cellulomonas oligotrophica NBRC 109435.</title>
        <authorList>
            <person name="Komaki H."/>
            <person name="Tamura T."/>
        </authorList>
    </citation>
    <scope>NUCLEOTIDE SEQUENCE [LARGE SCALE GENOMIC DNA]</scope>
    <source>
        <strain evidence="3 6">NBRC 109435</strain>
    </source>
</reference>
<dbReference type="Proteomes" id="UP000618382">
    <property type="component" value="Unassembled WGS sequence"/>
</dbReference>
<dbReference type="InterPro" id="IPR029787">
    <property type="entry name" value="Nucleotide_cyclase"/>
</dbReference>
<dbReference type="PROSITE" id="PS50887">
    <property type="entry name" value="GGDEF"/>
    <property type="match status" value="1"/>
</dbReference>
<feature type="transmembrane region" description="Helical" evidence="1">
    <location>
        <begin position="134"/>
        <end position="152"/>
    </location>
</feature>
<proteinExistence type="predicted"/>
<feature type="transmembrane region" description="Helical" evidence="1">
    <location>
        <begin position="74"/>
        <end position="97"/>
    </location>
</feature>
<evidence type="ECO:0000313" key="5">
    <source>
        <dbReference type="Proteomes" id="UP000577956"/>
    </source>
</evidence>
<dbReference type="SUPFAM" id="SSF55073">
    <property type="entry name" value="Nucleotide cyclase"/>
    <property type="match status" value="1"/>
</dbReference>
<dbReference type="Gene3D" id="3.30.70.270">
    <property type="match status" value="1"/>
</dbReference>
<dbReference type="GO" id="GO:0052621">
    <property type="term" value="F:diguanylate cyclase activity"/>
    <property type="evidence" value="ECO:0007669"/>
    <property type="project" value="TreeGrafter"/>
</dbReference>
<evidence type="ECO:0000313" key="6">
    <source>
        <dbReference type="Proteomes" id="UP000618382"/>
    </source>
</evidence>
<gene>
    <name evidence="4" type="ORF">BKA21_001329</name>
    <name evidence="3" type="ORF">Col01nite_03730</name>
</gene>
<dbReference type="NCBIfam" id="TIGR00254">
    <property type="entry name" value="GGDEF"/>
    <property type="match status" value="1"/>
</dbReference>